<dbReference type="InterPro" id="IPR025709">
    <property type="entry name" value="Leu_tRNA-synth_edit"/>
</dbReference>
<dbReference type="Pfam" id="PF08264">
    <property type="entry name" value="Anticodon_1"/>
    <property type="match status" value="1"/>
</dbReference>
<dbReference type="GO" id="GO:0005829">
    <property type="term" value="C:cytosol"/>
    <property type="evidence" value="ECO:0007669"/>
    <property type="project" value="TreeGrafter"/>
</dbReference>
<dbReference type="NCBIfam" id="TIGR00396">
    <property type="entry name" value="leuS_bact"/>
    <property type="match status" value="1"/>
</dbReference>
<evidence type="ECO:0000256" key="2">
    <source>
        <dbReference type="ARBA" id="ARBA00022490"/>
    </source>
</evidence>
<comment type="caution">
    <text evidence="14">The sequence shown here is derived from an EMBL/GenBank/DDBJ whole genome shotgun (WGS) entry which is preliminary data.</text>
</comment>
<dbReference type="InterPro" id="IPR013155">
    <property type="entry name" value="M/V/L/I-tRNA-synth_anticd-bd"/>
</dbReference>
<keyword evidence="5 9" id="KW-0067">ATP-binding</keyword>
<evidence type="ECO:0000256" key="4">
    <source>
        <dbReference type="ARBA" id="ARBA00022741"/>
    </source>
</evidence>
<dbReference type="EC" id="6.1.1.4" evidence="9"/>
<dbReference type="FunFam" id="3.40.50.620:FF:000077">
    <property type="entry name" value="Leucine--tRNA ligase"/>
    <property type="match status" value="1"/>
</dbReference>
<dbReference type="Gene3D" id="3.10.20.590">
    <property type="match status" value="1"/>
</dbReference>
<dbReference type="GO" id="GO:0002161">
    <property type="term" value="F:aminoacyl-tRNA deacylase activity"/>
    <property type="evidence" value="ECO:0007669"/>
    <property type="project" value="InterPro"/>
</dbReference>
<dbReference type="InterPro" id="IPR014729">
    <property type="entry name" value="Rossmann-like_a/b/a_fold"/>
</dbReference>
<dbReference type="InterPro" id="IPR015413">
    <property type="entry name" value="Methionyl/Leucyl_tRNA_Synth"/>
</dbReference>
<keyword evidence="15" id="KW-1185">Reference proteome</keyword>
<dbReference type="Gene3D" id="3.90.740.10">
    <property type="entry name" value="Valyl/Leucyl/Isoleucyl-tRNA synthetase, editing domain"/>
    <property type="match status" value="1"/>
</dbReference>
<dbReference type="Proteomes" id="UP001171751">
    <property type="component" value="Unassembled WGS sequence"/>
</dbReference>
<dbReference type="SUPFAM" id="SSF47323">
    <property type="entry name" value="Anticodon-binding domain of a subclass of class I aminoacyl-tRNA synthetases"/>
    <property type="match status" value="1"/>
</dbReference>
<name>A0AA43ZSC4_9LACT</name>
<evidence type="ECO:0000256" key="10">
    <source>
        <dbReference type="RuleBase" id="RU363039"/>
    </source>
</evidence>
<dbReference type="EMBL" id="JAUNQW010000023">
    <property type="protein sequence ID" value="MDO5457739.1"/>
    <property type="molecule type" value="Genomic_DNA"/>
</dbReference>
<dbReference type="Gene3D" id="1.10.730.10">
    <property type="entry name" value="Isoleucyl-tRNA Synthetase, Domain 1"/>
    <property type="match status" value="1"/>
</dbReference>
<protein>
    <recommendedName>
        <fullName evidence="9">Leucine--tRNA ligase</fullName>
        <ecNumber evidence="9">6.1.1.4</ecNumber>
    </recommendedName>
    <alternativeName>
        <fullName evidence="9">Leucyl-tRNA synthetase</fullName>
        <shortName evidence="9">LeuRS</shortName>
    </alternativeName>
</protein>
<evidence type="ECO:0000256" key="8">
    <source>
        <dbReference type="ARBA" id="ARBA00047469"/>
    </source>
</evidence>
<evidence type="ECO:0000256" key="5">
    <source>
        <dbReference type="ARBA" id="ARBA00022840"/>
    </source>
</evidence>
<dbReference type="FunFam" id="3.40.50.620:FF:000056">
    <property type="entry name" value="Leucine--tRNA ligase"/>
    <property type="match status" value="1"/>
</dbReference>
<dbReference type="FunFam" id="3.10.20.590:FF:000001">
    <property type="entry name" value="Leucine--tRNA ligase"/>
    <property type="match status" value="1"/>
</dbReference>
<dbReference type="PANTHER" id="PTHR43740">
    <property type="entry name" value="LEUCYL-TRNA SYNTHETASE"/>
    <property type="match status" value="1"/>
</dbReference>
<comment type="subcellular location">
    <subcellularLocation>
        <location evidence="9">Cytoplasm</location>
    </subcellularLocation>
</comment>
<dbReference type="FunFam" id="1.10.730.10:FF:000011">
    <property type="entry name" value="Leucine--tRNA ligase chloroplastic/mitochondrial"/>
    <property type="match status" value="1"/>
</dbReference>
<evidence type="ECO:0000256" key="9">
    <source>
        <dbReference type="HAMAP-Rule" id="MF_00049"/>
    </source>
</evidence>
<comment type="similarity">
    <text evidence="1 9 10">Belongs to the class-I aminoacyl-tRNA synthetase family.</text>
</comment>
<dbReference type="InterPro" id="IPR001412">
    <property type="entry name" value="aa-tRNA-synth_I_CS"/>
</dbReference>
<dbReference type="Pfam" id="PF13603">
    <property type="entry name" value="tRNA-synt_1_2"/>
    <property type="match status" value="1"/>
</dbReference>
<feature type="domain" description="Methionyl/Leucyl tRNA synthetase" evidence="12">
    <location>
        <begin position="39"/>
        <end position="170"/>
    </location>
</feature>
<accession>A0AA43ZSC4</accession>
<dbReference type="SUPFAM" id="SSF50677">
    <property type="entry name" value="ValRS/IleRS/LeuRS editing domain"/>
    <property type="match status" value="1"/>
</dbReference>
<keyword evidence="4 9" id="KW-0547">Nucleotide-binding</keyword>
<evidence type="ECO:0000259" key="13">
    <source>
        <dbReference type="Pfam" id="PF13603"/>
    </source>
</evidence>
<dbReference type="CDD" id="cd00812">
    <property type="entry name" value="LeuRS_core"/>
    <property type="match status" value="1"/>
</dbReference>
<dbReference type="CDD" id="cd07958">
    <property type="entry name" value="Anticodon_Ia_Leu_BEm"/>
    <property type="match status" value="1"/>
</dbReference>
<sequence>MAFEHKTVEKKWQDFWQKNKTFKSEIDQLKEKYYALDMFPYPSGEGLHVGHPKGYTATDIMSRFKRAQGYNVLHPMGWDAFGLPAEQYAIDTGNDPAEFTKKNIKRFKEQINNLGFSYDWDREFSTTDPDYYKWTQWIFIKLYEAGLAYEDEVPVNWCPALGTVLANEEIIDGKSERGGHPVYRRPMKQWMLKITEYAEKLIEDLDTIDWPDSVKDMQRNWVGKSTGVAIQLDVKDSDLTFEVYTTRADTLFGMSYIVASPELDTIWDIVTDEQKEEVQAYVEESEKKSELERTDLSKEKTGVFSGSYAINPANGKEVPIWIGDYVLASYGTGIVMAVPGHDQRDYEFASTFDLPILEVIAGGDLSKEAYTGDGKHINSDFINGMDNAEATNAMADWLEEKRLGKRQVNYRLRDWVFSRQRYWGEPIPIIHWEDGTTTTVPEDQLPLELPKVDHVKPSGTIESPLANAEDWLEVTDPETGMKGRRDTNTMPQWAGSSWYFLRFVDPHNELELASKEALEYWGNVDLYVGGAEHAVLHLLYARFWHKFLYDIGVTTEKEPFQKLVNQGMILGDNNEKMSKSRGNVVNPDDVVEKYGADTLRLYEMFMGPLESAVAWSEDGLDGSRRFLDRVWRLMLDEEGELRDRITTVNEGHLDVVYHQTVKKVTEDFENMHFNTAISQMMIFVNEANKAASLPFDYMKGFVKLLAPVAPHLSEELWQRLTQSQEGISYEAWPEYDESLLVEDTVEVVFQVNGKVRAKDQAASDISKDDLETLALSNDTIQANLEGQEVVKVIVIPGKLVNIVAK</sequence>
<reference evidence="14" key="1">
    <citation type="submission" date="2023-07" db="EMBL/GenBank/DDBJ databases">
        <title>Between Cages and Wild: Unraveling the Impact of Captivity on Animal Microbiomes and Antimicrobial Resistance.</title>
        <authorList>
            <person name="Schmartz G.P."/>
            <person name="Rehner J."/>
            <person name="Schuff M.J."/>
            <person name="Becker S.L."/>
            <person name="Kravczyk M."/>
            <person name="Gurevich A."/>
            <person name="Francke R."/>
            <person name="Mueller R."/>
            <person name="Keller V."/>
            <person name="Keller A."/>
        </authorList>
    </citation>
    <scope>NUCLEOTIDE SEQUENCE</scope>
    <source>
        <strain evidence="14">S39M_St_73</strain>
    </source>
</reference>
<evidence type="ECO:0000259" key="11">
    <source>
        <dbReference type="Pfam" id="PF08264"/>
    </source>
</evidence>
<dbReference type="SUPFAM" id="SSF52374">
    <property type="entry name" value="Nucleotidylyl transferase"/>
    <property type="match status" value="1"/>
</dbReference>
<comment type="catalytic activity">
    <reaction evidence="8 9">
        <text>tRNA(Leu) + L-leucine + ATP = L-leucyl-tRNA(Leu) + AMP + diphosphate</text>
        <dbReference type="Rhea" id="RHEA:11688"/>
        <dbReference type="Rhea" id="RHEA-COMP:9613"/>
        <dbReference type="Rhea" id="RHEA-COMP:9622"/>
        <dbReference type="ChEBI" id="CHEBI:30616"/>
        <dbReference type="ChEBI" id="CHEBI:33019"/>
        <dbReference type="ChEBI" id="CHEBI:57427"/>
        <dbReference type="ChEBI" id="CHEBI:78442"/>
        <dbReference type="ChEBI" id="CHEBI:78494"/>
        <dbReference type="ChEBI" id="CHEBI:456215"/>
        <dbReference type="EC" id="6.1.1.4"/>
    </reaction>
</comment>
<gene>
    <name evidence="9 14" type="primary">leuS</name>
    <name evidence="14" type="ORF">Q4F26_05260</name>
</gene>
<dbReference type="Gene3D" id="3.40.50.620">
    <property type="entry name" value="HUPs"/>
    <property type="match status" value="2"/>
</dbReference>
<evidence type="ECO:0000313" key="14">
    <source>
        <dbReference type="EMBL" id="MDO5457739.1"/>
    </source>
</evidence>
<organism evidence="14 15">
    <name type="scientific">Atopococcus tabaci</name>
    <dbReference type="NCBI Taxonomy" id="269774"/>
    <lineage>
        <taxon>Bacteria</taxon>
        <taxon>Bacillati</taxon>
        <taxon>Bacillota</taxon>
        <taxon>Bacilli</taxon>
        <taxon>Lactobacillales</taxon>
        <taxon>Carnobacteriaceae</taxon>
        <taxon>Atopococcus</taxon>
    </lineage>
</organism>
<keyword evidence="7 9" id="KW-0030">Aminoacyl-tRNA synthetase</keyword>
<feature type="domain" description="Methionyl/Leucyl tRNA synthetase" evidence="12">
    <location>
        <begin position="543"/>
        <end position="617"/>
    </location>
</feature>
<evidence type="ECO:0000256" key="6">
    <source>
        <dbReference type="ARBA" id="ARBA00022917"/>
    </source>
</evidence>
<feature type="domain" description="Methionyl/Valyl/Leucyl/Isoleucyl-tRNA synthetase anticodon-binding" evidence="11">
    <location>
        <begin position="657"/>
        <end position="764"/>
    </location>
</feature>
<proteinExistence type="inferred from homology"/>
<feature type="domain" description="Leucyl-tRNA synthetase editing" evidence="13">
    <location>
        <begin position="219"/>
        <end position="399"/>
    </location>
</feature>
<comment type="caution">
    <text evidence="9">Lacks conserved residue(s) required for the propagation of feature annotation.</text>
</comment>
<dbReference type="PANTHER" id="PTHR43740:SF2">
    <property type="entry name" value="LEUCINE--TRNA LIGASE, MITOCHONDRIAL"/>
    <property type="match status" value="1"/>
</dbReference>
<dbReference type="InterPro" id="IPR002302">
    <property type="entry name" value="Leu-tRNA-ligase"/>
</dbReference>
<dbReference type="GO" id="GO:0005524">
    <property type="term" value="F:ATP binding"/>
    <property type="evidence" value="ECO:0007669"/>
    <property type="project" value="UniProtKB-UniRule"/>
</dbReference>
<feature type="binding site" evidence="9">
    <location>
        <position position="579"/>
    </location>
    <ligand>
        <name>ATP</name>
        <dbReference type="ChEBI" id="CHEBI:30616"/>
    </ligand>
</feature>
<keyword evidence="6 9" id="KW-0648">Protein biosynthesis</keyword>
<evidence type="ECO:0000259" key="12">
    <source>
        <dbReference type="Pfam" id="PF09334"/>
    </source>
</evidence>
<dbReference type="PROSITE" id="PS00178">
    <property type="entry name" value="AA_TRNA_LIGASE_I"/>
    <property type="match status" value="1"/>
</dbReference>
<dbReference type="InterPro" id="IPR009080">
    <property type="entry name" value="tRNAsynth_Ia_anticodon-bd"/>
</dbReference>
<dbReference type="Pfam" id="PF09334">
    <property type="entry name" value="tRNA-synt_1g"/>
    <property type="match status" value="2"/>
</dbReference>
<dbReference type="InterPro" id="IPR009008">
    <property type="entry name" value="Val/Leu/Ile-tRNA-synth_edit"/>
</dbReference>
<dbReference type="GO" id="GO:0006429">
    <property type="term" value="P:leucyl-tRNA aminoacylation"/>
    <property type="evidence" value="ECO:0007669"/>
    <property type="project" value="UniProtKB-UniRule"/>
</dbReference>
<evidence type="ECO:0000256" key="3">
    <source>
        <dbReference type="ARBA" id="ARBA00022598"/>
    </source>
</evidence>
<evidence type="ECO:0000313" key="15">
    <source>
        <dbReference type="Proteomes" id="UP001171751"/>
    </source>
</evidence>
<dbReference type="PRINTS" id="PR00985">
    <property type="entry name" value="TRNASYNTHLEU"/>
</dbReference>
<dbReference type="AlphaFoldDB" id="A0AA43ZSC4"/>
<feature type="short sequence motif" description="'KMSKS' region" evidence="9">
    <location>
        <begin position="576"/>
        <end position="580"/>
    </location>
</feature>
<dbReference type="HAMAP" id="MF_00049_B">
    <property type="entry name" value="Leu_tRNA_synth_B"/>
    <property type="match status" value="1"/>
</dbReference>
<dbReference type="GO" id="GO:0004823">
    <property type="term" value="F:leucine-tRNA ligase activity"/>
    <property type="evidence" value="ECO:0007669"/>
    <property type="project" value="UniProtKB-UniRule"/>
</dbReference>
<evidence type="ECO:0000256" key="1">
    <source>
        <dbReference type="ARBA" id="ARBA00005594"/>
    </source>
</evidence>
<keyword evidence="3 9" id="KW-0436">Ligase</keyword>
<keyword evidence="2 9" id="KW-0963">Cytoplasm</keyword>
<evidence type="ECO:0000256" key="7">
    <source>
        <dbReference type="ARBA" id="ARBA00023146"/>
    </source>
</evidence>